<evidence type="ECO:0000256" key="2">
    <source>
        <dbReference type="ARBA" id="ARBA00008782"/>
    </source>
</evidence>
<proteinExistence type="inferred from homology"/>
<dbReference type="Proteomes" id="UP000298327">
    <property type="component" value="Unassembled WGS sequence"/>
</dbReference>
<accession>A0A4Y9ZDH9</accession>
<keyword evidence="6 9" id="KW-0804">Transcription</keyword>
<evidence type="ECO:0000256" key="9">
    <source>
        <dbReference type="RuleBase" id="RU364142"/>
    </source>
</evidence>
<dbReference type="PANTHER" id="PTHR35784">
    <property type="entry name" value="MEDIATOR OF RNA POLYMERASE II TRANSCRIPTION SUBUNIT 5"/>
    <property type="match status" value="1"/>
</dbReference>
<evidence type="ECO:0000256" key="1">
    <source>
        <dbReference type="ARBA" id="ARBA00004123"/>
    </source>
</evidence>
<evidence type="ECO:0000256" key="8">
    <source>
        <dbReference type="ARBA" id="ARBA00031256"/>
    </source>
</evidence>
<evidence type="ECO:0000256" key="7">
    <source>
        <dbReference type="ARBA" id="ARBA00023242"/>
    </source>
</evidence>
<comment type="function">
    <text evidence="9">Component of the Mediator complex, a coactivator involved in the regulated transcription of nearly all RNA polymerase II-dependent genes. Mediator functions as a bridge to convey information from gene-specific regulatory proteins to the basal RNA polymerase II transcription machinery. Mediator is recruited to promoters by direct interactions with regulatory proteins and serves as a scaffold for the assembly of a functional preinitiation complex with RNA polymerase II and the general transcription factors.</text>
</comment>
<dbReference type="GO" id="GO:0003712">
    <property type="term" value="F:transcription coregulator activity"/>
    <property type="evidence" value="ECO:0007669"/>
    <property type="project" value="InterPro"/>
</dbReference>
<keyword evidence="11" id="KW-1185">Reference proteome</keyword>
<name>A0A4Y9ZDH9_9AGAM</name>
<dbReference type="PANTHER" id="PTHR35784:SF1">
    <property type="entry name" value="MEDIATOR OF RNA POLYMERASE II TRANSCRIPTION SUBUNIT 5"/>
    <property type="match status" value="1"/>
</dbReference>
<evidence type="ECO:0000256" key="6">
    <source>
        <dbReference type="ARBA" id="ARBA00023163"/>
    </source>
</evidence>
<evidence type="ECO:0000256" key="3">
    <source>
        <dbReference type="ARBA" id="ARBA00020628"/>
    </source>
</evidence>
<dbReference type="EMBL" id="SEOQ01000031">
    <property type="protein sequence ID" value="TFY71923.1"/>
    <property type="molecule type" value="Genomic_DNA"/>
</dbReference>
<keyword evidence="5 9" id="KW-0010">Activator</keyword>
<evidence type="ECO:0000313" key="10">
    <source>
        <dbReference type="EMBL" id="TFY71923.1"/>
    </source>
</evidence>
<dbReference type="GO" id="GO:0006357">
    <property type="term" value="P:regulation of transcription by RNA polymerase II"/>
    <property type="evidence" value="ECO:0007669"/>
    <property type="project" value="InterPro"/>
</dbReference>
<evidence type="ECO:0000313" key="11">
    <source>
        <dbReference type="Proteomes" id="UP000298327"/>
    </source>
</evidence>
<comment type="similarity">
    <text evidence="2 9">Belongs to the Mediator complex subunit 5 family.</text>
</comment>
<evidence type="ECO:0000256" key="5">
    <source>
        <dbReference type="ARBA" id="ARBA00023159"/>
    </source>
</evidence>
<protein>
    <recommendedName>
        <fullName evidence="3 9">Mediator of RNA polymerase II transcription subunit 5</fullName>
    </recommendedName>
    <alternativeName>
        <fullName evidence="8 9">Mediator complex subunit 5</fullName>
    </alternativeName>
</protein>
<gene>
    <name evidence="9" type="primary">MED5</name>
    <name evidence="10" type="ORF">EVG20_g1077</name>
</gene>
<reference evidence="10 11" key="1">
    <citation type="submission" date="2019-02" db="EMBL/GenBank/DDBJ databases">
        <title>Genome sequencing of the rare red list fungi Dentipellis fragilis.</title>
        <authorList>
            <person name="Buettner E."/>
            <person name="Kellner H."/>
        </authorList>
    </citation>
    <scope>NUCLEOTIDE SEQUENCE [LARGE SCALE GENOMIC DNA]</scope>
    <source>
        <strain evidence="10 11">DSM 105465</strain>
    </source>
</reference>
<sequence length="940" mass="103395">MSLLDLTRNAFQSGLSPSEWIQLCTLFIAHQPAYAVEDAEKTLSSQSILLISVTSCLRHLKSDSVLILFRTYPGDPALQAYIRRALQSRLLSLRTFIATFLQAARSPELHNSATLEILCKTAWETSFSHDLRSSNPPISENPDAALGTIRDALVLLQTVNTITTSPVVIDSASKLLFLLLDSTADITSVSSVQAMACIDDAKALLQFLPLSADVTAALRSLVASLSLLTDEVPQVSREVQRIYTNHTSLVKGDVLGPGSGGDNLPCKLLLYHLVSSRATNYTCAVDSHATTLLLATFRAMSCPLTVFYVNLFTACVTCLMHNLSSGRRSLWRAFVLGRLPSILVLFQKDVETDSTSDPSSALRDAWGSVCVSHHTDHIFQYDHGLTAMSTDPAEITSESSFAREFTQQLLSVGLVDQMFAARLDPALTNESFSRLQSEARETNIDLEPYISSKLSPDNNVEDISKFFGRVYEDFACHPVLVQVIRKRFALLTTNYDIEGIGHLAKALYTNYDILDLLSLHIKIPELVAQALAFFESYDCESVGDPQTAVSHLGDVLLFIQLVAARYDLQPRQLGSRSLLGLDLVHQADELTPEQNTACDTWFKALFDKGSEGIEDGILRSTRPKTLLTMAATLCSRAAMACFIHNIDADTLNNGMSYFLGPLLNWTLVGIVKMLLREIRYTKLQSLQHLNVLRLLVLSQSCPRPVLCLCGSGILRLLSDPNLQRSLPDDFDIPTIRQKVDEALGINEESLILTPAWQDQPRDAIDRAMAAIRSGGVPAIDVPRCLAVMSPTSFLQLFWTEFSIAASVATPIDTLRYMAVFVLASPRLPGTPPLLPIFVHNLSPSLMDSIDQQSAANQSVHSELLASIISSAMMFAFYLERAISASSEHHTVFGESTSSMASRLVVDLRHRKHSSTAKVVAQRLTSSSVFVANFPMFKTEI</sequence>
<keyword evidence="7 9" id="KW-0539">Nucleus</keyword>
<organism evidence="10 11">
    <name type="scientific">Dentipellis fragilis</name>
    <dbReference type="NCBI Taxonomy" id="205917"/>
    <lineage>
        <taxon>Eukaryota</taxon>
        <taxon>Fungi</taxon>
        <taxon>Dikarya</taxon>
        <taxon>Basidiomycota</taxon>
        <taxon>Agaricomycotina</taxon>
        <taxon>Agaricomycetes</taxon>
        <taxon>Russulales</taxon>
        <taxon>Hericiaceae</taxon>
        <taxon>Dentipellis</taxon>
    </lineage>
</organism>
<dbReference type="Pfam" id="PF08689">
    <property type="entry name" value="Med5"/>
    <property type="match status" value="1"/>
</dbReference>
<dbReference type="GO" id="GO:0016592">
    <property type="term" value="C:mediator complex"/>
    <property type="evidence" value="ECO:0007669"/>
    <property type="project" value="InterPro"/>
</dbReference>
<comment type="caution">
    <text evidence="10">The sequence shown here is derived from an EMBL/GenBank/DDBJ whole genome shotgun (WGS) entry which is preliminary data.</text>
</comment>
<dbReference type="InterPro" id="IPR014801">
    <property type="entry name" value="Mediator_Med5_fun"/>
</dbReference>
<keyword evidence="4 9" id="KW-0805">Transcription regulation</keyword>
<dbReference type="OrthoDB" id="5549158at2759"/>
<evidence type="ECO:0000256" key="4">
    <source>
        <dbReference type="ARBA" id="ARBA00023015"/>
    </source>
</evidence>
<comment type="subcellular location">
    <subcellularLocation>
        <location evidence="1 9">Nucleus</location>
    </subcellularLocation>
</comment>
<dbReference type="AlphaFoldDB" id="A0A4Y9ZDH9"/>
<comment type="subunit">
    <text evidence="9">Component of the Mediator complex.</text>
</comment>
<dbReference type="STRING" id="205917.A0A4Y9ZDH9"/>